<name>A0A2C5ZIR2_9HYPO</name>
<dbReference type="InterPro" id="IPR022190">
    <property type="entry name" value="DUF3716"/>
</dbReference>
<keyword evidence="2" id="KW-1185">Reference proteome</keyword>
<dbReference type="AlphaFoldDB" id="A0A2C5ZIR2"/>
<dbReference type="Pfam" id="PF12511">
    <property type="entry name" value="DUF3716"/>
    <property type="match status" value="1"/>
</dbReference>
<dbReference type="Proteomes" id="UP000226431">
    <property type="component" value="Unassembled WGS sequence"/>
</dbReference>
<evidence type="ECO:0000313" key="1">
    <source>
        <dbReference type="EMBL" id="PHH80917.1"/>
    </source>
</evidence>
<gene>
    <name evidence="1" type="ORF">CDD80_5837</name>
</gene>
<dbReference type="OrthoDB" id="5001282at2759"/>
<comment type="caution">
    <text evidence="1">The sequence shown here is derived from an EMBL/GenBank/DDBJ whole genome shotgun (WGS) entry which is preliminary data.</text>
</comment>
<accession>A0A2C5ZIR2</accession>
<proteinExistence type="predicted"/>
<reference evidence="1 2" key="1">
    <citation type="submission" date="2017-06" db="EMBL/GenBank/DDBJ databases">
        <title>Ant-infecting Ophiocordyceps genomes reveal a high diversity of potential behavioral manipulation genes and a possible major role for enterotoxins.</title>
        <authorList>
            <person name="De Bekker C."/>
            <person name="Evans H.C."/>
            <person name="Brachmann A."/>
            <person name="Hughes D.P."/>
        </authorList>
    </citation>
    <scope>NUCLEOTIDE SEQUENCE [LARGE SCALE GENOMIC DNA]</scope>
    <source>
        <strain evidence="1 2">Map16</strain>
    </source>
</reference>
<evidence type="ECO:0000313" key="2">
    <source>
        <dbReference type="Proteomes" id="UP000226431"/>
    </source>
</evidence>
<sequence length="226" mass="25209">MGFRTYAQIVVRNQPALEVPSFVHQEMGNRSFWDYFLDEHLSPSEKQQHGSKLIPRRIVCVPAELAHPQGYFFHHLIERHPEHIRAFAVAICGYRNPMKCQSCIATWCSTITHAREHVLFPFHECVSLQGVDGGSCANCIWNGSTAETCEWRFLSGYQPRDAIEEGDVLGCLRGSKRVCSADAAVGDYLSEEIAPTILQDAVPPFAAASEDDLEDAGEGEMKKGKL</sequence>
<organism evidence="1 2">
    <name type="scientific">Ophiocordyceps camponoti-rufipedis</name>
    <dbReference type="NCBI Taxonomy" id="2004952"/>
    <lineage>
        <taxon>Eukaryota</taxon>
        <taxon>Fungi</taxon>
        <taxon>Dikarya</taxon>
        <taxon>Ascomycota</taxon>
        <taxon>Pezizomycotina</taxon>
        <taxon>Sordariomycetes</taxon>
        <taxon>Hypocreomycetidae</taxon>
        <taxon>Hypocreales</taxon>
        <taxon>Ophiocordycipitaceae</taxon>
        <taxon>Ophiocordyceps</taxon>
    </lineage>
</organism>
<dbReference type="EMBL" id="NJES01000006">
    <property type="protein sequence ID" value="PHH80917.1"/>
    <property type="molecule type" value="Genomic_DNA"/>
</dbReference>
<protein>
    <submittedName>
        <fullName evidence="1">Uncharacterized protein</fullName>
    </submittedName>
</protein>